<keyword evidence="9" id="KW-1185">Reference proteome</keyword>
<evidence type="ECO:0000256" key="6">
    <source>
        <dbReference type="RuleBase" id="RU366011"/>
    </source>
</evidence>
<dbReference type="PANTHER" id="PTHR10430:SF16">
    <property type="entry name" value="PEROXIREDOXIN-5, MITOCHONDRIAL"/>
    <property type="match status" value="1"/>
</dbReference>
<protein>
    <recommendedName>
        <fullName evidence="6">Peroxiredoxin-5</fullName>
        <ecNumber evidence="6">1.11.1.24</ecNumber>
    </recommendedName>
</protein>
<keyword evidence="4 6" id="KW-0049">Antioxidant</keyword>
<dbReference type="Pfam" id="PF08534">
    <property type="entry name" value="Redoxin"/>
    <property type="match status" value="1"/>
</dbReference>
<keyword evidence="5 6" id="KW-0560">Oxidoreductase</keyword>
<dbReference type="PANTHER" id="PTHR10430">
    <property type="entry name" value="PEROXIREDOXIN"/>
    <property type="match status" value="1"/>
</dbReference>
<dbReference type="InterPro" id="IPR037944">
    <property type="entry name" value="PRX5-like"/>
</dbReference>
<evidence type="ECO:0000256" key="3">
    <source>
        <dbReference type="ARBA" id="ARBA00022559"/>
    </source>
</evidence>
<sequence length="156" mass="16525">MSLEVGDKIPNVDLFENSPMEVVNSEELCSGKTIVLVGAPGAFTPDCTLKHLPGYVEDADDLKARGVDEIVCVAVNDPFVMAAWGQTLGASGKVRMLADPMAAFAKAVDLAADVPLFGTRSKRYSMVIRDGVVSELNVEPDPSAVTISASNNLKLE</sequence>
<proteinExistence type="inferred from homology"/>
<dbReference type="CDD" id="cd03013">
    <property type="entry name" value="PRX5_like"/>
    <property type="match status" value="1"/>
</dbReference>
<evidence type="ECO:0000256" key="5">
    <source>
        <dbReference type="ARBA" id="ARBA00023002"/>
    </source>
</evidence>
<dbReference type="PROSITE" id="PS51352">
    <property type="entry name" value="THIOREDOXIN_2"/>
    <property type="match status" value="1"/>
</dbReference>
<comment type="catalytic activity">
    <reaction evidence="6">
        <text>a hydroperoxide + [thioredoxin]-dithiol = an alcohol + [thioredoxin]-disulfide + H2O</text>
        <dbReference type="Rhea" id="RHEA:62620"/>
        <dbReference type="Rhea" id="RHEA-COMP:10698"/>
        <dbReference type="Rhea" id="RHEA-COMP:10700"/>
        <dbReference type="ChEBI" id="CHEBI:15377"/>
        <dbReference type="ChEBI" id="CHEBI:29950"/>
        <dbReference type="ChEBI" id="CHEBI:30879"/>
        <dbReference type="ChEBI" id="CHEBI:35924"/>
        <dbReference type="ChEBI" id="CHEBI:50058"/>
        <dbReference type="EC" id="1.11.1.24"/>
    </reaction>
</comment>
<comment type="similarity">
    <text evidence="2 6">Belongs to the peroxiredoxin family. Prx5 subfamily.</text>
</comment>
<reference evidence="8 9" key="1">
    <citation type="submission" date="2023-09" db="EMBL/GenBank/DDBJ databases">
        <title>Nesidiocoris tenuis whole genome shotgun sequence.</title>
        <authorList>
            <person name="Shibata T."/>
            <person name="Shimoda M."/>
            <person name="Kobayashi T."/>
            <person name="Uehara T."/>
        </authorList>
    </citation>
    <scope>NUCLEOTIDE SEQUENCE [LARGE SCALE GENOMIC DNA]</scope>
    <source>
        <strain evidence="8 9">Japan</strain>
    </source>
</reference>
<evidence type="ECO:0000313" key="8">
    <source>
        <dbReference type="EMBL" id="BES94790.1"/>
    </source>
</evidence>
<dbReference type="Gene3D" id="3.40.30.10">
    <property type="entry name" value="Glutaredoxin"/>
    <property type="match status" value="1"/>
</dbReference>
<evidence type="ECO:0000256" key="4">
    <source>
        <dbReference type="ARBA" id="ARBA00022862"/>
    </source>
</evidence>
<dbReference type="InterPro" id="IPR036249">
    <property type="entry name" value="Thioredoxin-like_sf"/>
</dbReference>
<feature type="domain" description="Thioredoxin" evidence="7">
    <location>
        <begin position="3"/>
        <end position="155"/>
    </location>
</feature>
<dbReference type="EMBL" id="AP028913">
    <property type="protein sequence ID" value="BES94790.1"/>
    <property type="molecule type" value="Genomic_DNA"/>
</dbReference>
<dbReference type="InterPro" id="IPR013766">
    <property type="entry name" value="Thioredoxin_domain"/>
</dbReference>
<dbReference type="SUPFAM" id="SSF52833">
    <property type="entry name" value="Thioredoxin-like"/>
    <property type="match status" value="1"/>
</dbReference>
<evidence type="ECO:0000313" key="9">
    <source>
        <dbReference type="Proteomes" id="UP001307889"/>
    </source>
</evidence>
<evidence type="ECO:0000256" key="2">
    <source>
        <dbReference type="ARBA" id="ARBA00010505"/>
    </source>
</evidence>
<evidence type="ECO:0000259" key="7">
    <source>
        <dbReference type="PROSITE" id="PS51352"/>
    </source>
</evidence>
<keyword evidence="6" id="KW-0676">Redox-active center</keyword>
<accession>A0ABN7ARF3</accession>
<keyword evidence="3 6" id="KW-0575">Peroxidase</keyword>
<name>A0ABN7ARF3_9HEMI</name>
<comment type="function">
    <text evidence="1">Thiol-specific peroxidase that catalyzes the reduction of hydrogen peroxide and organic hydroperoxides to water and alcohols, respectively. Plays a role in cell protection against oxidative stress by detoxifying peroxides and as sensor of hydrogen peroxide-mediated signaling events.</text>
</comment>
<gene>
    <name evidence="8" type="ORF">NTJ_07599</name>
</gene>
<dbReference type="InterPro" id="IPR013740">
    <property type="entry name" value="Redoxin"/>
</dbReference>
<evidence type="ECO:0000256" key="1">
    <source>
        <dbReference type="ARBA" id="ARBA00003330"/>
    </source>
</evidence>
<dbReference type="EC" id="1.11.1.24" evidence="6"/>
<dbReference type="Proteomes" id="UP001307889">
    <property type="component" value="Chromosome 5"/>
</dbReference>
<organism evidence="8 9">
    <name type="scientific">Nesidiocoris tenuis</name>
    <dbReference type="NCBI Taxonomy" id="355587"/>
    <lineage>
        <taxon>Eukaryota</taxon>
        <taxon>Metazoa</taxon>
        <taxon>Ecdysozoa</taxon>
        <taxon>Arthropoda</taxon>
        <taxon>Hexapoda</taxon>
        <taxon>Insecta</taxon>
        <taxon>Pterygota</taxon>
        <taxon>Neoptera</taxon>
        <taxon>Paraneoptera</taxon>
        <taxon>Hemiptera</taxon>
        <taxon>Heteroptera</taxon>
        <taxon>Panheteroptera</taxon>
        <taxon>Cimicomorpha</taxon>
        <taxon>Miridae</taxon>
        <taxon>Dicyphina</taxon>
        <taxon>Nesidiocoris</taxon>
    </lineage>
</organism>